<dbReference type="AlphaFoldDB" id="X0S1Z1"/>
<dbReference type="Pfam" id="PF07602">
    <property type="entry name" value="DUF1565"/>
    <property type="match status" value="1"/>
</dbReference>
<accession>X0S1Z1</accession>
<reference evidence="2" key="1">
    <citation type="journal article" date="2014" name="Front. Microbiol.">
        <title>High frequency of phylogenetically diverse reductive dehalogenase-homologous genes in deep subseafloor sedimentary metagenomes.</title>
        <authorList>
            <person name="Kawai M."/>
            <person name="Futagami T."/>
            <person name="Toyoda A."/>
            <person name="Takaki Y."/>
            <person name="Nishi S."/>
            <person name="Hori S."/>
            <person name="Arai W."/>
            <person name="Tsubouchi T."/>
            <person name="Morono Y."/>
            <person name="Uchiyama I."/>
            <person name="Ito T."/>
            <person name="Fujiyama A."/>
            <person name="Inagaki F."/>
            <person name="Takami H."/>
        </authorList>
    </citation>
    <scope>NUCLEOTIDE SEQUENCE</scope>
    <source>
        <strain evidence="2">Expedition CK06-06</strain>
    </source>
</reference>
<protein>
    <recommendedName>
        <fullName evidence="1">DUF1565 domain-containing protein</fullName>
    </recommendedName>
</protein>
<dbReference type="InterPro" id="IPR011050">
    <property type="entry name" value="Pectin_lyase_fold/virulence"/>
</dbReference>
<feature type="non-terminal residue" evidence="2">
    <location>
        <position position="157"/>
    </location>
</feature>
<feature type="domain" description="DUF1565" evidence="1">
    <location>
        <begin position="71"/>
        <end position="133"/>
    </location>
</feature>
<evidence type="ECO:0000313" key="2">
    <source>
        <dbReference type="EMBL" id="GAF69276.1"/>
    </source>
</evidence>
<dbReference type="InterPro" id="IPR012334">
    <property type="entry name" value="Pectin_lyas_fold"/>
</dbReference>
<dbReference type="InterPro" id="IPR011459">
    <property type="entry name" value="DUF1565"/>
</dbReference>
<dbReference type="SUPFAM" id="SSF51126">
    <property type="entry name" value="Pectin lyase-like"/>
    <property type="match status" value="1"/>
</dbReference>
<sequence length="157" mass="17468">MTQHVYIILVTEFDMIQNREMESERNMIKVQRRVLLLLSTVLLLALTSVFTTDNCTASSVTIYVDDSNTDGPWNGTQDYPYRSIQDGINAATSGDTIYVLSGTYNENIEINENIALQGQDRATTVINGEADNKYTVKIYGSISSHLNAVSISGFTIR</sequence>
<proteinExistence type="predicted"/>
<gene>
    <name evidence="2" type="ORF">S01H1_14927</name>
</gene>
<organism evidence="2">
    <name type="scientific">marine sediment metagenome</name>
    <dbReference type="NCBI Taxonomy" id="412755"/>
    <lineage>
        <taxon>unclassified sequences</taxon>
        <taxon>metagenomes</taxon>
        <taxon>ecological metagenomes</taxon>
    </lineage>
</organism>
<evidence type="ECO:0000259" key="1">
    <source>
        <dbReference type="Pfam" id="PF07602"/>
    </source>
</evidence>
<name>X0S1Z1_9ZZZZ</name>
<dbReference type="EMBL" id="BARS01007782">
    <property type="protein sequence ID" value="GAF69276.1"/>
    <property type="molecule type" value="Genomic_DNA"/>
</dbReference>
<comment type="caution">
    <text evidence="2">The sequence shown here is derived from an EMBL/GenBank/DDBJ whole genome shotgun (WGS) entry which is preliminary data.</text>
</comment>
<dbReference type="Gene3D" id="2.160.20.10">
    <property type="entry name" value="Single-stranded right-handed beta-helix, Pectin lyase-like"/>
    <property type="match status" value="1"/>
</dbReference>